<dbReference type="RefSeq" id="WP_100163838.1">
    <property type="nucleotide sequence ID" value="NZ_PGTB01000103.1"/>
</dbReference>
<name>A0A2M8IXN1_9RHOB</name>
<dbReference type="OrthoDB" id="5572566at2"/>
<organism evidence="1 2">
    <name type="scientific">Pseudooceanicola lipolyticus</name>
    <dbReference type="NCBI Taxonomy" id="2029104"/>
    <lineage>
        <taxon>Bacteria</taxon>
        <taxon>Pseudomonadati</taxon>
        <taxon>Pseudomonadota</taxon>
        <taxon>Alphaproteobacteria</taxon>
        <taxon>Rhodobacterales</taxon>
        <taxon>Paracoccaceae</taxon>
        <taxon>Pseudooceanicola</taxon>
    </lineage>
</organism>
<accession>A0A2M8IXN1</accession>
<dbReference type="AlphaFoldDB" id="A0A2M8IXN1"/>
<dbReference type="InterPro" id="IPR053855">
    <property type="entry name" value="DUF6931"/>
</dbReference>
<dbReference type="Pfam" id="PF22011">
    <property type="entry name" value="DUF6931"/>
    <property type="match status" value="1"/>
</dbReference>
<sequence>MSERFHDLTKVPKQPAAKLLARAGMKLQVPIDAPASALPEVVLSELAAKAEWIELLKLLAVLLPPRERVWWACLAARDFIGAKSPTDPLPLAAAEAWVFEPNETNRAAVLAALQDSDPADDTVHCASAALYFNGTLGPDDMAEHPAPPGGAELSAFAMNVVALGKLSDRFDSHMQVLIDRALEIARGGSGRSAGAAPETEEKA</sequence>
<reference evidence="1 2" key="1">
    <citation type="journal article" date="2018" name="Int. J. Syst. Evol. Microbiol.">
        <title>Pseudooceanicola lipolyticus sp. nov., a marine alphaproteobacterium, reclassification of Oceanicola flagellatus as Pseudooceanicola flagellatus comb. nov. and emended description of the genus Pseudooceanicola.</title>
        <authorList>
            <person name="Huang M.-M."/>
            <person name="Guo L.-L."/>
            <person name="Wu Y.-H."/>
            <person name="Lai Q.-L."/>
            <person name="Shao Z.-Z."/>
            <person name="Wang C.-S."/>
            <person name="Wu M."/>
            <person name="Xu X.-W."/>
        </authorList>
    </citation>
    <scope>NUCLEOTIDE SEQUENCE [LARGE SCALE GENOMIC DNA]</scope>
    <source>
        <strain evidence="1 2">157</strain>
    </source>
</reference>
<proteinExistence type="predicted"/>
<dbReference type="EMBL" id="PGTB01000103">
    <property type="protein sequence ID" value="PJE35272.1"/>
    <property type="molecule type" value="Genomic_DNA"/>
</dbReference>
<evidence type="ECO:0000313" key="2">
    <source>
        <dbReference type="Proteomes" id="UP000231553"/>
    </source>
</evidence>
<comment type="caution">
    <text evidence="1">The sequence shown here is derived from an EMBL/GenBank/DDBJ whole genome shotgun (WGS) entry which is preliminary data.</text>
</comment>
<protein>
    <submittedName>
        <fullName evidence="1">Uncharacterized protein</fullName>
    </submittedName>
</protein>
<keyword evidence="2" id="KW-1185">Reference proteome</keyword>
<evidence type="ECO:0000313" key="1">
    <source>
        <dbReference type="EMBL" id="PJE35272.1"/>
    </source>
</evidence>
<gene>
    <name evidence="1" type="ORF">CVM52_18055</name>
</gene>
<dbReference type="Proteomes" id="UP000231553">
    <property type="component" value="Unassembled WGS sequence"/>
</dbReference>